<dbReference type="PANTHER" id="PTHR45861">
    <property type="entry name" value="DNA POLYMERASE ALPHA CATALYTIC SUBUNIT"/>
    <property type="match status" value="1"/>
</dbReference>
<dbReference type="InParanoid" id="A0D7P3"/>
<comment type="similarity">
    <text evidence="2 12">Belongs to the DNA polymerase type-B family.</text>
</comment>
<evidence type="ECO:0000256" key="12">
    <source>
        <dbReference type="RuleBase" id="RU000442"/>
    </source>
</evidence>
<dbReference type="STRING" id="5888.A0D7P3"/>
<dbReference type="Gene3D" id="3.30.420.10">
    <property type="entry name" value="Ribonuclease H-like superfamily/Ribonuclease H"/>
    <property type="match status" value="1"/>
</dbReference>
<dbReference type="GO" id="GO:0003697">
    <property type="term" value="F:single-stranded DNA binding"/>
    <property type="evidence" value="ECO:0000318"/>
    <property type="project" value="GO_Central"/>
</dbReference>
<dbReference type="GeneID" id="5032242"/>
<evidence type="ECO:0000256" key="2">
    <source>
        <dbReference type="ARBA" id="ARBA00005755"/>
    </source>
</evidence>
<dbReference type="GO" id="GO:0006272">
    <property type="term" value="P:leading strand elongation"/>
    <property type="evidence" value="ECO:0000318"/>
    <property type="project" value="GO_Central"/>
</dbReference>
<dbReference type="SMART" id="SM00486">
    <property type="entry name" value="POLBc"/>
    <property type="match status" value="1"/>
</dbReference>
<evidence type="ECO:0000256" key="6">
    <source>
        <dbReference type="ARBA" id="ARBA00022723"/>
    </source>
</evidence>
<evidence type="ECO:0000256" key="13">
    <source>
        <dbReference type="SAM" id="Coils"/>
    </source>
</evidence>
<dbReference type="InterPro" id="IPR006133">
    <property type="entry name" value="DNA-dir_DNA_pol_B_exonuc"/>
</dbReference>
<keyword evidence="10 12" id="KW-0238">DNA-binding</keyword>
<dbReference type="FunFam" id="2.40.50.730:FF:000021">
    <property type="entry name" value="DNA polymerase"/>
    <property type="match status" value="1"/>
</dbReference>
<dbReference type="InterPro" id="IPR042087">
    <property type="entry name" value="DNA_pol_B_thumb"/>
</dbReference>
<comment type="subcellular location">
    <subcellularLocation>
        <location evidence="1">Nucleus</location>
    </subcellularLocation>
</comment>
<dbReference type="InterPro" id="IPR017964">
    <property type="entry name" value="DNA-dir_DNA_pol_B_CS"/>
</dbReference>
<reference evidence="17 18" key="1">
    <citation type="journal article" date="2006" name="Nature">
        <title>Global trends of whole-genome duplications revealed by the ciliate Paramecium tetraurelia.</title>
        <authorList>
            <consortium name="Genoscope"/>
            <person name="Aury J.-M."/>
            <person name="Jaillon O."/>
            <person name="Duret L."/>
            <person name="Noel B."/>
            <person name="Jubin C."/>
            <person name="Porcel B.M."/>
            <person name="Segurens B."/>
            <person name="Daubin V."/>
            <person name="Anthouard V."/>
            <person name="Aiach N."/>
            <person name="Arnaiz O."/>
            <person name="Billaut A."/>
            <person name="Beisson J."/>
            <person name="Blanc I."/>
            <person name="Bouhouche K."/>
            <person name="Camara F."/>
            <person name="Duharcourt S."/>
            <person name="Guigo R."/>
            <person name="Gogendeau D."/>
            <person name="Katinka M."/>
            <person name="Keller A.-M."/>
            <person name="Kissmehl R."/>
            <person name="Klotz C."/>
            <person name="Koll F."/>
            <person name="Le Moue A."/>
            <person name="Lepere C."/>
            <person name="Malinsky S."/>
            <person name="Nowacki M."/>
            <person name="Nowak J.K."/>
            <person name="Plattner H."/>
            <person name="Poulain J."/>
            <person name="Ruiz F."/>
            <person name="Serrano V."/>
            <person name="Zagulski M."/>
            <person name="Dessen P."/>
            <person name="Betermier M."/>
            <person name="Weissenbach J."/>
            <person name="Scarpelli C."/>
            <person name="Schachter V."/>
            <person name="Sperling L."/>
            <person name="Meyer E."/>
            <person name="Cohen J."/>
            <person name="Wincker P."/>
        </authorList>
    </citation>
    <scope>NUCLEOTIDE SEQUENCE [LARGE SCALE GENOMIC DNA]</scope>
    <source>
        <strain evidence="17 18">Stock d4-2</strain>
    </source>
</reference>
<dbReference type="Gene3D" id="1.10.132.60">
    <property type="entry name" value="DNA polymerase family B, C-terminal domain"/>
    <property type="match status" value="1"/>
</dbReference>
<dbReference type="EC" id="2.7.7.7" evidence="12"/>
<dbReference type="GO" id="GO:0006273">
    <property type="term" value="P:lagging strand elongation"/>
    <property type="evidence" value="ECO:0000318"/>
    <property type="project" value="GO_Central"/>
</dbReference>
<evidence type="ECO:0000256" key="5">
    <source>
        <dbReference type="ARBA" id="ARBA00022705"/>
    </source>
</evidence>
<name>A0D7P3_PARTE</name>
<evidence type="ECO:0000259" key="15">
    <source>
        <dbReference type="Pfam" id="PF00136"/>
    </source>
</evidence>
<dbReference type="SUPFAM" id="SSF56672">
    <property type="entry name" value="DNA/RNA polymerases"/>
    <property type="match status" value="1"/>
</dbReference>
<evidence type="ECO:0000256" key="1">
    <source>
        <dbReference type="ARBA" id="ARBA00004123"/>
    </source>
</evidence>
<dbReference type="OrthoDB" id="6755010at2759"/>
<dbReference type="InterPro" id="IPR045846">
    <property type="entry name" value="POLBc_alpha"/>
</dbReference>
<dbReference type="Gene3D" id="2.40.50.730">
    <property type="match status" value="1"/>
</dbReference>
<keyword evidence="4 12" id="KW-0548">Nucleotidyltransferase</keyword>
<feature type="region of interest" description="Disordered" evidence="14">
    <location>
        <begin position="1"/>
        <end position="33"/>
    </location>
</feature>
<gene>
    <name evidence="17" type="ORF">GSPATT00014027001</name>
</gene>
<dbReference type="InterPro" id="IPR012337">
    <property type="entry name" value="RNaseH-like_sf"/>
</dbReference>
<dbReference type="InterPro" id="IPR006134">
    <property type="entry name" value="DNA-dir_DNA_pol_B_multi_dom"/>
</dbReference>
<comment type="catalytic activity">
    <reaction evidence="12">
        <text>DNA(n) + a 2'-deoxyribonucleoside 5'-triphosphate = DNA(n+1) + diphosphate</text>
        <dbReference type="Rhea" id="RHEA:22508"/>
        <dbReference type="Rhea" id="RHEA-COMP:17339"/>
        <dbReference type="Rhea" id="RHEA-COMP:17340"/>
        <dbReference type="ChEBI" id="CHEBI:33019"/>
        <dbReference type="ChEBI" id="CHEBI:61560"/>
        <dbReference type="ChEBI" id="CHEBI:173112"/>
        <dbReference type="EC" id="2.7.7.7"/>
    </reaction>
</comment>
<dbReference type="PANTHER" id="PTHR45861:SF1">
    <property type="entry name" value="DNA POLYMERASE ALPHA CATALYTIC SUBUNIT"/>
    <property type="match status" value="1"/>
</dbReference>
<keyword evidence="13" id="KW-0175">Coiled coil</keyword>
<evidence type="ECO:0000313" key="18">
    <source>
        <dbReference type="Proteomes" id="UP000000600"/>
    </source>
</evidence>
<dbReference type="HOGENOM" id="CLU_258169_0_0_1"/>
<keyword evidence="3 12" id="KW-0808">Transferase</keyword>
<organism evidence="17 18">
    <name type="scientific">Paramecium tetraurelia</name>
    <dbReference type="NCBI Taxonomy" id="5888"/>
    <lineage>
        <taxon>Eukaryota</taxon>
        <taxon>Sar</taxon>
        <taxon>Alveolata</taxon>
        <taxon>Ciliophora</taxon>
        <taxon>Intramacronucleata</taxon>
        <taxon>Oligohymenophorea</taxon>
        <taxon>Peniculida</taxon>
        <taxon>Parameciidae</taxon>
        <taxon>Paramecium</taxon>
    </lineage>
</organism>
<feature type="coiled-coil region" evidence="13">
    <location>
        <begin position="135"/>
        <end position="170"/>
    </location>
</feature>
<dbReference type="EMBL" id="CT868319">
    <property type="protein sequence ID" value="CAK79060.1"/>
    <property type="molecule type" value="Genomic_DNA"/>
</dbReference>
<dbReference type="GO" id="GO:0000166">
    <property type="term" value="F:nucleotide binding"/>
    <property type="evidence" value="ECO:0007669"/>
    <property type="project" value="InterPro"/>
</dbReference>
<accession>A0D7P3</accession>
<dbReference type="InterPro" id="IPR043502">
    <property type="entry name" value="DNA/RNA_pol_sf"/>
</dbReference>
<evidence type="ECO:0000256" key="9">
    <source>
        <dbReference type="ARBA" id="ARBA00022932"/>
    </source>
</evidence>
<dbReference type="RefSeq" id="XP_001446457.1">
    <property type="nucleotide sequence ID" value="XM_001446420.1"/>
</dbReference>
<dbReference type="InterPro" id="IPR006172">
    <property type="entry name" value="DNA-dir_DNA_pol_B"/>
</dbReference>
<dbReference type="OMA" id="MTKMNVG"/>
<dbReference type="GO" id="GO:0008270">
    <property type="term" value="F:zinc ion binding"/>
    <property type="evidence" value="ECO:0007669"/>
    <property type="project" value="UniProtKB-KW"/>
</dbReference>
<dbReference type="PROSITE" id="PS00116">
    <property type="entry name" value="DNA_POLYMERASE_B"/>
    <property type="match status" value="1"/>
</dbReference>
<evidence type="ECO:0000256" key="7">
    <source>
        <dbReference type="ARBA" id="ARBA00022771"/>
    </source>
</evidence>
<protein>
    <recommendedName>
        <fullName evidence="12">DNA polymerase</fullName>
        <ecNumber evidence="12">2.7.7.7</ecNumber>
    </recommendedName>
</protein>
<dbReference type="eggNOG" id="KOG0970">
    <property type="taxonomic scope" value="Eukaryota"/>
</dbReference>
<dbReference type="KEGG" id="ptm:GSPATT00014027001"/>
<proteinExistence type="inferred from homology"/>
<feature type="compositionally biased region" description="Basic and acidic residues" evidence="14">
    <location>
        <begin position="765"/>
        <end position="779"/>
    </location>
</feature>
<evidence type="ECO:0000313" key="17">
    <source>
        <dbReference type="EMBL" id="CAK79060.1"/>
    </source>
</evidence>
<dbReference type="CDD" id="cd05532">
    <property type="entry name" value="POLBc_alpha"/>
    <property type="match status" value="1"/>
</dbReference>
<dbReference type="Gene3D" id="1.10.287.690">
    <property type="entry name" value="Helix hairpin bin"/>
    <property type="match status" value="1"/>
</dbReference>
<keyword evidence="18" id="KW-1185">Reference proteome</keyword>
<dbReference type="Gene3D" id="3.90.1600.10">
    <property type="entry name" value="Palm domain of DNA polymerase"/>
    <property type="match status" value="1"/>
</dbReference>
<dbReference type="NCBIfam" id="TIGR00592">
    <property type="entry name" value="pol2"/>
    <property type="match status" value="1"/>
</dbReference>
<dbReference type="SUPFAM" id="SSF53098">
    <property type="entry name" value="Ribonuclease H-like"/>
    <property type="match status" value="1"/>
</dbReference>
<dbReference type="InterPro" id="IPR023211">
    <property type="entry name" value="DNA_pol_palm_dom_sf"/>
</dbReference>
<dbReference type="Proteomes" id="UP000000600">
    <property type="component" value="Unassembled WGS sequence"/>
</dbReference>
<dbReference type="Gene3D" id="6.10.10.100">
    <property type="match status" value="1"/>
</dbReference>
<dbReference type="PRINTS" id="PR00106">
    <property type="entry name" value="DNAPOLB"/>
</dbReference>
<dbReference type="Pfam" id="PF00136">
    <property type="entry name" value="DNA_pol_B"/>
    <property type="match status" value="1"/>
</dbReference>
<evidence type="ECO:0000256" key="8">
    <source>
        <dbReference type="ARBA" id="ARBA00022833"/>
    </source>
</evidence>
<dbReference type="CDD" id="cd05776">
    <property type="entry name" value="DNA_polB_alpha_exo"/>
    <property type="match status" value="1"/>
</dbReference>
<dbReference type="GO" id="GO:1902975">
    <property type="term" value="P:mitotic DNA replication initiation"/>
    <property type="evidence" value="ECO:0007669"/>
    <property type="project" value="InterPro"/>
</dbReference>
<dbReference type="GO" id="GO:0003688">
    <property type="term" value="F:DNA replication origin binding"/>
    <property type="evidence" value="ECO:0000318"/>
    <property type="project" value="GO_Central"/>
</dbReference>
<dbReference type="GO" id="GO:0005658">
    <property type="term" value="C:alpha DNA polymerase:primase complex"/>
    <property type="evidence" value="ECO:0000318"/>
    <property type="project" value="GO_Central"/>
</dbReference>
<keyword evidence="9 12" id="KW-0239">DNA-directed DNA polymerase</keyword>
<feature type="compositionally biased region" description="Basic and acidic residues" evidence="14">
    <location>
        <begin position="1"/>
        <end position="13"/>
    </location>
</feature>
<dbReference type="GO" id="GO:0003682">
    <property type="term" value="F:chromatin binding"/>
    <property type="evidence" value="ECO:0000318"/>
    <property type="project" value="GO_Central"/>
</dbReference>
<dbReference type="FunFam" id="1.10.287.690:FF:000014">
    <property type="entry name" value="DNA polymerase"/>
    <property type="match status" value="1"/>
</dbReference>
<keyword evidence="6" id="KW-0479">Metal-binding</keyword>
<evidence type="ECO:0000256" key="14">
    <source>
        <dbReference type="SAM" id="MobiDB-lite"/>
    </source>
</evidence>
<dbReference type="GO" id="GO:0003887">
    <property type="term" value="F:DNA-directed DNA polymerase activity"/>
    <property type="evidence" value="ECO:0000318"/>
    <property type="project" value="GO_Central"/>
</dbReference>
<sequence>MSEQQRGLEELARQKRQAQLSKNPPVKREKIEGDLDDFIVKDIQEDEYYANDDSQEEIKKIPDNQQMITQYMGQNRKKKQTGIKLSDDADEIEQVIQQVKVEKVSLNQVVTNSDELYKAQFNQPLKPKQKQDLQEEDLDEILSLLQNQKAKEEQQKQQQQQQQVKAIQSKQLPVHRQVEVKVELPQMKIDYSTININQIISRDRDVMDIVEKNGSILFYWIDIYEDQIRFPGSLFVFGKVKNHKLNVYDSCSLYFEDYRKTAYLSYENGRYTEQQLIQECQALMKKVLGLGSKDFTYQFVDRQYAFEIADIPTSQQQYLEVSYTLKHGQQLPVRIDNPIFKYALQSTQTLVEQFLIYNKIRGPCWLQLKSCQTIDTKEFHLRTQHALQLPQTGFQVYEGELPLPNLKLLSFTLTQCKVDKDEQIIAISYTVQNNIDLNDAEVPEQVVYSTLARMPSDAPLPPGYIKGQNKQVKDFESEYSMLSSFLQDVEAIDPDGLIGHEIQKKSIEQLVARIAKLKVNEWNRMSRLQKREQIPKNIFLRSKYLTIGRLVIDLWIQAKDMIKSNDYSITYLAKEFLKQDCQQLESDVTKNYTENAQSYQTLLQLSLKETKFVIQITQKLNIISLTRQLTNICGNVWNRSLLNQRAERNEMLLMHEFFLRGFLLPDKMSKINLSDEEKDQQIKEQESKKTYGGGLVFEPKADIYTQYVLLLDFNSLYPSIIMEYNICFTTVQRDKINFEVDKTQLEEEPTQTKPQKSNKNKKKKDQTQDENDTKEKIKDFIGSVDPDAGSGILPQIIEKLVNMRKQAKKEMSRSTGLMKQIYNIKQLAVKLVANSIYGCLGFSSSRFYAVGIASLITQKGRSILMDSKNTVERSNDVIYGDTDSMMICARQEKNLSEILVLGTQIAKEINKKYKKLVLAIDGVFDTLLLMKKKKYAGIKIDNLEDLMTGQTEQPKFKMEVKGIDIVRREFCDISKKMQSHVLDILLKTKNRDDIHGDLITLMQEIRSMFDALSGNSNADPKQLIAQNRFITYEIPTSDFIIVKQLNKAPHEYSDTISAPHVQVALRMVNEYGRSAQSLVNHFIRYVICEDPTQKNLSFRAYTVDELINKNLTIDYYYYLSTQIFDPIVRLCKNVQVISISELAQILGLKTYQYKDKVNHEFIDFKLEEEQKQELIIIDSFKFKCPVCKEEQKYSQFFDQQKLFVKQLICQSKQCSYSVENLKSISNQTKLMIKKDLCNPYYKGYIQCNKSKNKFTNFCRKGVCFGSCCEKDKEKKVNHVIDEETINTQVKFITQFLNKVLSEINKQTTTLNQNKARVYQIQEEQQFHQPFCYIRLNDIFRKLQI</sequence>
<dbReference type="InterPro" id="IPR036397">
    <property type="entry name" value="RNaseH_sf"/>
</dbReference>
<keyword evidence="11" id="KW-0539">Nucleus</keyword>
<dbReference type="Gene3D" id="3.30.70.2820">
    <property type="match status" value="1"/>
</dbReference>
<evidence type="ECO:0000256" key="11">
    <source>
        <dbReference type="ARBA" id="ARBA00023242"/>
    </source>
</evidence>
<evidence type="ECO:0000256" key="10">
    <source>
        <dbReference type="ARBA" id="ARBA00023125"/>
    </source>
</evidence>
<feature type="domain" description="DNA-directed DNA polymerase family B exonuclease" evidence="16">
    <location>
        <begin position="351"/>
        <end position="568"/>
    </location>
</feature>
<dbReference type="FunCoup" id="A0D7P3">
    <property type="interactions" value="431"/>
</dbReference>
<evidence type="ECO:0000259" key="16">
    <source>
        <dbReference type="Pfam" id="PF03104"/>
    </source>
</evidence>
<keyword evidence="7" id="KW-0863">Zinc-finger</keyword>
<keyword evidence="8" id="KW-0862">Zinc</keyword>
<feature type="domain" description="DNA-directed DNA polymerase family B multifunctional" evidence="15">
    <location>
        <begin position="636"/>
        <end position="1133"/>
    </location>
</feature>
<evidence type="ECO:0000256" key="4">
    <source>
        <dbReference type="ARBA" id="ARBA00022695"/>
    </source>
</evidence>
<evidence type="ECO:0000256" key="3">
    <source>
        <dbReference type="ARBA" id="ARBA00022679"/>
    </source>
</evidence>
<dbReference type="Pfam" id="PF03104">
    <property type="entry name" value="DNA_pol_B_exo1"/>
    <property type="match status" value="1"/>
</dbReference>
<keyword evidence="5 12" id="KW-0235">DNA replication</keyword>
<feature type="region of interest" description="Disordered" evidence="14">
    <location>
        <begin position="745"/>
        <end position="782"/>
    </location>
</feature>